<dbReference type="SUPFAM" id="SSF48452">
    <property type="entry name" value="TPR-like"/>
    <property type="match status" value="2"/>
</dbReference>
<feature type="transmembrane region" description="Helical" evidence="6">
    <location>
        <begin position="6"/>
        <end position="25"/>
    </location>
</feature>
<feature type="compositionally biased region" description="Basic and acidic residues" evidence="5">
    <location>
        <begin position="171"/>
        <end position="234"/>
    </location>
</feature>
<dbReference type="GO" id="GO:0060090">
    <property type="term" value="F:molecular adaptor activity"/>
    <property type="evidence" value="ECO:0007669"/>
    <property type="project" value="TreeGrafter"/>
</dbReference>
<evidence type="ECO:0000256" key="5">
    <source>
        <dbReference type="SAM" id="MobiDB-lite"/>
    </source>
</evidence>
<protein>
    <recommendedName>
        <fullName evidence="7">STI1/HOP DP domain-containing protein</fullName>
    </recommendedName>
</protein>
<dbReference type="Pfam" id="PF13414">
    <property type="entry name" value="TPR_11"/>
    <property type="match status" value="1"/>
</dbReference>
<dbReference type="Proteomes" id="UP000023152">
    <property type="component" value="Unassembled WGS sequence"/>
</dbReference>
<evidence type="ECO:0000256" key="1">
    <source>
        <dbReference type="ARBA" id="ARBA00022737"/>
    </source>
</evidence>
<feature type="repeat" description="TPR" evidence="3">
    <location>
        <begin position="368"/>
        <end position="401"/>
    </location>
</feature>
<gene>
    <name evidence="8" type="ORF">RFI_09578</name>
</gene>
<dbReference type="PROSITE" id="PS50005">
    <property type="entry name" value="TPR"/>
    <property type="match status" value="3"/>
</dbReference>
<evidence type="ECO:0000256" key="6">
    <source>
        <dbReference type="SAM" id="Phobius"/>
    </source>
</evidence>
<proteinExistence type="predicted"/>
<dbReference type="Gene3D" id="1.10.260.100">
    <property type="match status" value="2"/>
</dbReference>
<dbReference type="InterPro" id="IPR011990">
    <property type="entry name" value="TPR-like_helical_dom_sf"/>
</dbReference>
<dbReference type="Pfam" id="PF13181">
    <property type="entry name" value="TPR_8"/>
    <property type="match status" value="1"/>
</dbReference>
<accession>X6NPD7</accession>
<sequence>MFPFFFFFFFFDFILFILKIIIIIMKKYLTKGLKIEPNNSSLKEGLEECEAAQRADDTGAGGGGGGRGLFGPEIWPMIHANPELRAFAADKDFIQKVNMLQNNPQMAMQLGLLQDPKIQKLFEVMLGMKMGPEEGDSGDAPESGNAETEAKEDHEEDEDDAEHGNVVIEGENEKKKEAEKEKEKETASEEKTGKTSEELEQERQEAEEQKKKEEDALRRRREEQQKEKEAEAQKAKGNQFYEQKTLMKPCNVIKRPLKSIPKILLICLTKVVCVSVLFMQEKWDTCIEKCQEAIVLCRQYFCDLKWTFKAFSRMGSVEEKRGNKGKALEYYRKALLEQKDETLKKRVKQMEREVEQEREKAYLDPEKSQQHKEQGNNYFKQGKWQDAIAEYTEAIRRNPKEPLLYSNRATAYCKLMGWEAALKDCETCLKIDPTFIKALIRQGKIYHVLKQYHKSLLCYRKAAEIDANNSDLKAAKQDVCLFYLFALFTMRAIQERNMSGEVDDAARQRVLEDPDIKSAMNDPEVSSVLLQAQSGDQSILFRAMRDKPRIAEKIELLVAAGVLQMVSR</sequence>
<dbReference type="InterPro" id="IPR047150">
    <property type="entry name" value="SGT"/>
</dbReference>
<evidence type="ECO:0000313" key="9">
    <source>
        <dbReference type="Proteomes" id="UP000023152"/>
    </source>
</evidence>
<evidence type="ECO:0000313" key="8">
    <source>
        <dbReference type="EMBL" id="ETO27554.1"/>
    </source>
</evidence>
<dbReference type="SMART" id="SM00028">
    <property type="entry name" value="TPR"/>
    <property type="match status" value="4"/>
</dbReference>
<keyword evidence="6" id="KW-0812">Transmembrane</keyword>
<keyword evidence="1" id="KW-0677">Repeat</keyword>
<evidence type="ECO:0000256" key="3">
    <source>
        <dbReference type="PROSITE-ProRule" id="PRU00339"/>
    </source>
</evidence>
<keyword evidence="6" id="KW-1133">Transmembrane helix</keyword>
<dbReference type="InterPro" id="IPR041243">
    <property type="entry name" value="STI1/HOP_DP"/>
</dbReference>
<feature type="repeat" description="TPR" evidence="3">
    <location>
        <begin position="308"/>
        <end position="341"/>
    </location>
</feature>
<dbReference type="PANTHER" id="PTHR45831:SF5">
    <property type="entry name" value="STI1 DOMAIN-CONTAINING PROTEIN"/>
    <property type="match status" value="1"/>
</dbReference>
<feature type="repeat" description="TPR" evidence="3">
    <location>
        <begin position="436"/>
        <end position="469"/>
    </location>
</feature>
<keyword evidence="2 3" id="KW-0802">TPR repeat</keyword>
<evidence type="ECO:0000256" key="4">
    <source>
        <dbReference type="SAM" id="Coils"/>
    </source>
</evidence>
<dbReference type="GO" id="GO:0072380">
    <property type="term" value="C:TRC complex"/>
    <property type="evidence" value="ECO:0007669"/>
    <property type="project" value="TreeGrafter"/>
</dbReference>
<keyword evidence="4" id="KW-0175">Coiled coil</keyword>
<dbReference type="InterPro" id="IPR019734">
    <property type="entry name" value="TPR_rpt"/>
</dbReference>
<dbReference type="GO" id="GO:0006620">
    <property type="term" value="P:post-translational protein targeting to endoplasmic reticulum membrane"/>
    <property type="evidence" value="ECO:0007669"/>
    <property type="project" value="TreeGrafter"/>
</dbReference>
<keyword evidence="6" id="KW-0472">Membrane</keyword>
<dbReference type="Pfam" id="PF17830">
    <property type="entry name" value="STI1-HOP_DP"/>
    <property type="match status" value="1"/>
</dbReference>
<organism evidence="8 9">
    <name type="scientific">Reticulomyxa filosa</name>
    <dbReference type="NCBI Taxonomy" id="46433"/>
    <lineage>
        <taxon>Eukaryota</taxon>
        <taxon>Sar</taxon>
        <taxon>Rhizaria</taxon>
        <taxon>Retaria</taxon>
        <taxon>Foraminifera</taxon>
        <taxon>Monothalamids</taxon>
        <taxon>Reticulomyxidae</taxon>
        <taxon>Reticulomyxa</taxon>
    </lineage>
</organism>
<evidence type="ECO:0000259" key="7">
    <source>
        <dbReference type="Pfam" id="PF17830"/>
    </source>
</evidence>
<dbReference type="OrthoDB" id="2423701at2759"/>
<feature type="domain" description="STI1/HOP DP" evidence="7">
    <location>
        <begin position="72"/>
        <end position="127"/>
    </location>
</feature>
<evidence type="ECO:0000256" key="2">
    <source>
        <dbReference type="ARBA" id="ARBA00022803"/>
    </source>
</evidence>
<comment type="caution">
    <text evidence="8">The sequence shown here is derived from an EMBL/GenBank/DDBJ whole genome shotgun (WGS) entry which is preliminary data.</text>
</comment>
<dbReference type="GO" id="GO:0016020">
    <property type="term" value="C:membrane"/>
    <property type="evidence" value="ECO:0007669"/>
    <property type="project" value="TreeGrafter"/>
</dbReference>
<name>X6NPD7_RETFI</name>
<keyword evidence="9" id="KW-1185">Reference proteome</keyword>
<dbReference type="AlphaFoldDB" id="X6NPD7"/>
<dbReference type="EMBL" id="ASPP01007188">
    <property type="protein sequence ID" value="ETO27554.1"/>
    <property type="molecule type" value="Genomic_DNA"/>
</dbReference>
<feature type="region of interest" description="Disordered" evidence="5">
    <location>
        <begin position="129"/>
        <end position="236"/>
    </location>
</feature>
<feature type="coiled-coil region" evidence="4">
    <location>
        <begin position="333"/>
        <end position="360"/>
    </location>
</feature>
<dbReference type="PANTHER" id="PTHR45831">
    <property type="entry name" value="LD24721P"/>
    <property type="match status" value="1"/>
</dbReference>
<reference evidence="8 9" key="1">
    <citation type="journal article" date="2013" name="Curr. Biol.">
        <title>The Genome of the Foraminiferan Reticulomyxa filosa.</title>
        <authorList>
            <person name="Glockner G."/>
            <person name="Hulsmann N."/>
            <person name="Schleicher M."/>
            <person name="Noegel A.A."/>
            <person name="Eichinger L."/>
            <person name="Gallinger C."/>
            <person name="Pawlowski J."/>
            <person name="Sierra R."/>
            <person name="Euteneuer U."/>
            <person name="Pillet L."/>
            <person name="Moustafa A."/>
            <person name="Platzer M."/>
            <person name="Groth M."/>
            <person name="Szafranski K."/>
            <person name="Schliwa M."/>
        </authorList>
    </citation>
    <scope>NUCLEOTIDE SEQUENCE [LARGE SCALE GENOMIC DNA]</scope>
</reference>
<dbReference type="Gene3D" id="1.25.40.10">
    <property type="entry name" value="Tetratricopeptide repeat domain"/>
    <property type="match status" value="2"/>
</dbReference>